<evidence type="ECO:0000256" key="4">
    <source>
        <dbReference type="SAM" id="MobiDB-lite"/>
    </source>
</evidence>
<dbReference type="PANTHER" id="PTHR30258:SF1">
    <property type="entry name" value="PROTEIN TRANSPORT PROTEIN HOFB HOMOLOG"/>
    <property type="match status" value="1"/>
</dbReference>
<keyword evidence="7" id="KW-1185">Reference proteome</keyword>
<sequence length="456" mass="48647">MHPLTSHATPSAALRTAGHDDDAAPVHGQSAPRMVTPSASRVFSGVGTTQTSMRLRHDADVPVDPDSDTTPAVRLLTDTLVEAANRNASDLHIEPGEHDWRIRLRVDGVLHEIARPPAHLRDAFITRVKVLARMDIAERRIPQDGRLRLAAAAGRTEDYRVNSLPTLHGEKLVLRRLEALPAQLSLDALGLDHLQRDAVEAAIRAPHGLMLVTGPTGSGKTLSLYCFLQMLNAESRNVCSVEDPSEIQIAGVNQVSIREKAGLTFAVALRAFLRQDPDVIMVGEIRDEETADVAVKAAQTGHLVLSTLHTNDAPAAVARLIDIGVAPYNLAAALRVVTAQRLVRRLCVACRVPANESAAALRAAGFSDAQLDGWEPYAAKGCPACHGVGYVGRIGVHQVMPVSDATRELIVARAGTLAIAKQAQAERVGSLREAALARVRDGTTSLAEALAATEVA</sequence>
<evidence type="ECO:0000256" key="2">
    <source>
        <dbReference type="ARBA" id="ARBA00022741"/>
    </source>
</evidence>
<dbReference type="Gene3D" id="3.30.450.90">
    <property type="match status" value="1"/>
</dbReference>
<dbReference type="Proteomes" id="UP000789752">
    <property type="component" value="Unassembled WGS sequence"/>
</dbReference>
<feature type="region of interest" description="Disordered" evidence="4">
    <location>
        <begin position="1"/>
        <end position="39"/>
    </location>
</feature>
<feature type="domain" description="Bacterial type II secretion system protein E" evidence="5">
    <location>
        <begin position="273"/>
        <end position="287"/>
    </location>
</feature>
<dbReference type="CDD" id="cd01129">
    <property type="entry name" value="PulE-GspE-like"/>
    <property type="match status" value="1"/>
</dbReference>
<proteinExistence type="inferred from homology"/>
<evidence type="ECO:0000256" key="3">
    <source>
        <dbReference type="ARBA" id="ARBA00022840"/>
    </source>
</evidence>
<dbReference type="Gene3D" id="3.40.50.300">
    <property type="entry name" value="P-loop containing nucleotide triphosphate hydrolases"/>
    <property type="match status" value="1"/>
</dbReference>
<comment type="similarity">
    <text evidence="1">Belongs to the GSP E family.</text>
</comment>
<keyword evidence="3" id="KW-0067">ATP-binding</keyword>
<protein>
    <submittedName>
        <fullName evidence="6">Type II secretion system protein E</fullName>
    </submittedName>
</protein>
<dbReference type="InterPro" id="IPR027417">
    <property type="entry name" value="P-loop_NTPase"/>
</dbReference>
<gene>
    <name evidence="6" type="primary">epsE_2</name>
    <name evidence="6" type="ORF">R54767_04825</name>
</gene>
<reference evidence="6 7" key="1">
    <citation type="submission" date="2021-04" db="EMBL/GenBank/DDBJ databases">
        <authorList>
            <person name="Vanwijnsberghe S."/>
        </authorList>
    </citation>
    <scope>NUCLEOTIDE SEQUENCE [LARGE SCALE GENOMIC DNA]</scope>
    <source>
        <strain evidence="6 7">LMG 32171</strain>
    </source>
</reference>
<dbReference type="InterPro" id="IPR001482">
    <property type="entry name" value="T2SS/T4SS_dom"/>
</dbReference>
<dbReference type="PANTHER" id="PTHR30258">
    <property type="entry name" value="TYPE II SECRETION SYSTEM PROTEIN GSPE-RELATED"/>
    <property type="match status" value="1"/>
</dbReference>
<name>A0ABN7QX09_9BURK</name>
<organism evidence="6 7">
    <name type="scientific">Paraburkholderia gardini</name>
    <dbReference type="NCBI Taxonomy" id="2823469"/>
    <lineage>
        <taxon>Bacteria</taxon>
        <taxon>Pseudomonadati</taxon>
        <taxon>Pseudomonadota</taxon>
        <taxon>Betaproteobacteria</taxon>
        <taxon>Burkholderiales</taxon>
        <taxon>Burkholderiaceae</taxon>
        <taxon>Paraburkholderia</taxon>
    </lineage>
</organism>
<accession>A0ABN7QX09</accession>
<comment type="caution">
    <text evidence="6">The sequence shown here is derived from an EMBL/GenBank/DDBJ whole genome shotgun (WGS) entry which is preliminary data.</text>
</comment>
<dbReference type="EMBL" id="CAJQYY010000037">
    <property type="protein sequence ID" value="CAG4921748.1"/>
    <property type="molecule type" value="Genomic_DNA"/>
</dbReference>
<dbReference type="PROSITE" id="PS00662">
    <property type="entry name" value="T2SP_E"/>
    <property type="match status" value="1"/>
</dbReference>
<evidence type="ECO:0000313" key="7">
    <source>
        <dbReference type="Proteomes" id="UP000789752"/>
    </source>
</evidence>
<dbReference type="Pfam" id="PF00437">
    <property type="entry name" value="T2SSE"/>
    <property type="match status" value="1"/>
</dbReference>
<evidence type="ECO:0000259" key="5">
    <source>
        <dbReference type="PROSITE" id="PS00662"/>
    </source>
</evidence>
<dbReference type="SUPFAM" id="SSF52540">
    <property type="entry name" value="P-loop containing nucleoside triphosphate hydrolases"/>
    <property type="match status" value="1"/>
</dbReference>
<evidence type="ECO:0000256" key="1">
    <source>
        <dbReference type="ARBA" id="ARBA00006611"/>
    </source>
</evidence>
<keyword evidence="2" id="KW-0547">Nucleotide-binding</keyword>
<evidence type="ECO:0000313" key="6">
    <source>
        <dbReference type="EMBL" id="CAG4921748.1"/>
    </source>
</evidence>